<protein>
    <submittedName>
        <fullName evidence="4">Uncharacterized protein</fullName>
    </submittedName>
</protein>
<comment type="similarity">
    <text evidence="1">Belongs to the bacterial solute-binding protein 7 family.</text>
</comment>
<proteinExistence type="inferred from homology"/>
<dbReference type="EMBL" id="BARW01010926">
    <property type="protein sequence ID" value="GAI82147.1"/>
    <property type="molecule type" value="Genomic_DNA"/>
</dbReference>
<dbReference type="Pfam" id="PF03480">
    <property type="entry name" value="DctP"/>
    <property type="match status" value="1"/>
</dbReference>
<reference evidence="4" key="1">
    <citation type="journal article" date="2014" name="Front. Microbiol.">
        <title>High frequency of phylogenetically diverse reductive dehalogenase-homologous genes in deep subseafloor sedimentary metagenomes.</title>
        <authorList>
            <person name="Kawai M."/>
            <person name="Futagami T."/>
            <person name="Toyoda A."/>
            <person name="Takaki Y."/>
            <person name="Nishi S."/>
            <person name="Hori S."/>
            <person name="Arai W."/>
            <person name="Tsubouchi T."/>
            <person name="Morono Y."/>
            <person name="Uchiyama I."/>
            <person name="Ito T."/>
            <person name="Fujiyama A."/>
            <person name="Inagaki F."/>
            <person name="Takami H."/>
        </authorList>
    </citation>
    <scope>NUCLEOTIDE SEQUENCE</scope>
    <source>
        <strain evidence="4">Expedition CK06-06</strain>
    </source>
</reference>
<dbReference type="InterPro" id="IPR038404">
    <property type="entry name" value="TRAP_DctP_sf"/>
</dbReference>
<gene>
    <name evidence="4" type="ORF">S12H4_21286</name>
</gene>
<dbReference type="Gene3D" id="3.40.190.170">
    <property type="entry name" value="Bacterial extracellular solute-binding protein, family 7"/>
    <property type="match status" value="1"/>
</dbReference>
<keyword evidence="2" id="KW-0813">Transport</keyword>
<evidence type="ECO:0000313" key="4">
    <source>
        <dbReference type="EMBL" id="GAI82147.1"/>
    </source>
</evidence>
<dbReference type="PANTHER" id="PTHR33376">
    <property type="match status" value="1"/>
</dbReference>
<dbReference type="NCBIfam" id="NF037995">
    <property type="entry name" value="TRAP_S1"/>
    <property type="match status" value="1"/>
</dbReference>
<evidence type="ECO:0000256" key="1">
    <source>
        <dbReference type="ARBA" id="ARBA00009023"/>
    </source>
</evidence>
<dbReference type="PANTHER" id="PTHR33376:SF7">
    <property type="entry name" value="C4-DICARBOXYLATE-BINDING PROTEIN DCTB"/>
    <property type="match status" value="1"/>
</dbReference>
<evidence type="ECO:0000256" key="3">
    <source>
        <dbReference type="ARBA" id="ARBA00022729"/>
    </source>
</evidence>
<accession>X1RN25</accession>
<dbReference type="GO" id="GO:0055085">
    <property type="term" value="P:transmembrane transport"/>
    <property type="evidence" value="ECO:0007669"/>
    <property type="project" value="InterPro"/>
</dbReference>
<organism evidence="4">
    <name type="scientific">marine sediment metagenome</name>
    <dbReference type="NCBI Taxonomy" id="412755"/>
    <lineage>
        <taxon>unclassified sequences</taxon>
        <taxon>metagenomes</taxon>
        <taxon>ecological metagenomes</taxon>
    </lineage>
</organism>
<sequence length="120" mass="12996">MDIIQRAYNEQNLYVLTLDSGPRYGELMSTKPIRSLEDVKGMKIRTFGAFAEMYEGLGAGIVSVPGGEMYTALATGVIDAATWGSPGGFYSYDIQEVTKYYIGPPLTVISAVGIIINLDT</sequence>
<dbReference type="AlphaFoldDB" id="X1RN25"/>
<dbReference type="InterPro" id="IPR018389">
    <property type="entry name" value="DctP_fam"/>
</dbReference>
<keyword evidence="3" id="KW-0732">Signal</keyword>
<name>X1RN25_9ZZZZ</name>
<comment type="caution">
    <text evidence="4">The sequence shown here is derived from an EMBL/GenBank/DDBJ whole genome shotgun (WGS) entry which is preliminary data.</text>
</comment>
<evidence type="ECO:0000256" key="2">
    <source>
        <dbReference type="ARBA" id="ARBA00022448"/>
    </source>
</evidence>